<evidence type="ECO:0000313" key="3">
    <source>
        <dbReference type="EMBL" id="THH07486.1"/>
    </source>
</evidence>
<gene>
    <name evidence="3" type="ORF">EW145_g3349</name>
</gene>
<dbReference type="EMBL" id="SGPK01000141">
    <property type="protein sequence ID" value="THH07486.1"/>
    <property type="molecule type" value="Genomic_DNA"/>
</dbReference>
<dbReference type="Proteomes" id="UP000308199">
    <property type="component" value="Unassembled WGS sequence"/>
</dbReference>
<accession>A0A4S4L7E2</accession>
<comment type="caution">
    <text evidence="3">The sequence shown here is derived from an EMBL/GenBank/DDBJ whole genome shotgun (WGS) entry which is preliminary data.</text>
</comment>
<dbReference type="InterPro" id="IPR045358">
    <property type="entry name" value="Ty3_capsid"/>
</dbReference>
<evidence type="ECO:0000256" key="1">
    <source>
        <dbReference type="SAM" id="MobiDB-lite"/>
    </source>
</evidence>
<proteinExistence type="predicted"/>
<protein>
    <recommendedName>
        <fullName evidence="2">Ty3 transposon capsid-like protein domain-containing protein</fullName>
    </recommendedName>
</protein>
<feature type="region of interest" description="Disordered" evidence="1">
    <location>
        <begin position="176"/>
        <end position="217"/>
    </location>
</feature>
<dbReference type="Pfam" id="PF19259">
    <property type="entry name" value="Ty3_capsid"/>
    <property type="match status" value="1"/>
</dbReference>
<dbReference type="AlphaFoldDB" id="A0A4S4L7E2"/>
<reference evidence="3 4" key="1">
    <citation type="submission" date="2019-02" db="EMBL/GenBank/DDBJ databases">
        <title>Genome sequencing of the rare red list fungi Phellinidium pouzarii.</title>
        <authorList>
            <person name="Buettner E."/>
            <person name="Kellner H."/>
        </authorList>
    </citation>
    <scope>NUCLEOTIDE SEQUENCE [LARGE SCALE GENOMIC DNA]</scope>
    <source>
        <strain evidence="3 4">DSM 108285</strain>
    </source>
</reference>
<keyword evidence="4" id="KW-1185">Reference proteome</keyword>
<evidence type="ECO:0000259" key="2">
    <source>
        <dbReference type="Pfam" id="PF19259"/>
    </source>
</evidence>
<dbReference type="OrthoDB" id="2895259at2759"/>
<organism evidence="3 4">
    <name type="scientific">Phellinidium pouzarii</name>
    <dbReference type="NCBI Taxonomy" id="167371"/>
    <lineage>
        <taxon>Eukaryota</taxon>
        <taxon>Fungi</taxon>
        <taxon>Dikarya</taxon>
        <taxon>Basidiomycota</taxon>
        <taxon>Agaricomycotina</taxon>
        <taxon>Agaricomycetes</taxon>
        <taxon>Hymenochaetales</taxon>
        <taxon>Hymenochaetaceae</taxon>
        <taxon>Phellinidium</taxon>
    </lineage>
</organism>
<feature type="domain" description="Ty3 transposon capsid-like protein" evidence="2">
    <location>
        <begin position="16"/>
        <end position="136"/>
    </location>
</feature>
<sequence length="228" mass="25554">MRLTLRRHKAANSQSFAVDADKILFVLSYLKGGHVATWAENYVDSRTVVGMMMLTATFNDFMMEFAQAFDDPNRAEKAMGEFQTFMQGKLTADQFFASFEILRTKAKLNQVAHDAIVIDRLKRALDAKVVMGVMHSSPVPTTYNDWKAKVIQVDQVEQQIGQVMKACNPQQVPLNRPWQPQQVPQHPQVPQPQPAATQQTHDWQGVTPGTHPGMGIPMDVSINNACCN</sequence>
<evidence type="ECO:0000313" key="4">
    <source>
        <dbReference type="Proteomes" id="UP000308199"/>
    </source>
</evidence>
<name>A0A4S4L7E2_9AGAM</name>